<sequence length="127" mass="14515">MAWDDGDTASLIHNIIPKISLQPINWTRTKVLCLTGHGPFPSYLQIFNLAETSFCTCVGIGTPIHYATDCLFTASYHMAPPSQQHKPVWFRIVANNSTSRREIHDLLQSLFFLENQRETHLFRPDTN</sequence>
<organism evidence="1 2">
    <name type="scientific">Araneus ventricosus</name>
    <name type="common">Orbweaver spider</name>
    <name type="synonym">Epeira ventricosa</name>
    <dbReference type="NCBI Taxonomy" id="182803"/>
    <lineage>
        <taxon>Eukaryota</taxon>
        <taxon>Metazoa</taxon>
        <taxon>Ecdysozoa</taxon>
        <taxon>Arthropoda</taxon>
        <taxon>Chelicerata</taxon>
        <taxon>Arachnida</taxon>
        <taxon>Araneae</taxon>
        <taxon>Araneomorphae</taxon>
        <taxon>Entelegynae</taxon>
        <taxon>Araneoidea</taxon>
        <taxon>Araneidae</taxon>
        <taxon>Araneus</taxon>
    </lineage>
</organism>
<dbReference type="Proteomes" id="UP000499080">
    <property type="component" value="Unassembled WGS sequence"/>
</dbReference>
<proteinExistence type="predicted"/>
<dbReference type="OrthoDB" id="7382669at2759"/>
<evidence type="ECO:0000313" key="2">
    <source>
        <dbReference type="Proteomes" id="UP000499080"/>
    </source>
</evidence>
<protein>
    <submittedName>
        <fullName evidence="1">Uncharacterized protein</fullName>
    </submittedName>
</protein>
<evidence type="ECO:0000313" key="1">
    <source>
        <dbReference type="EMBL" id="GBN16982.1"/>
    </source>
</evidence>
<dbReference type="AlphaFoldDB" id="A0A4Y2LQV2"/>
<dbReference type="EMBL" id="BGPR01006209">
    <property type="protein sequence ID" value="GBN16982.1"/>
    <property type="molecule type" value="Genomic_DNA"/>
</dbReference>
<comment type="caution">
    <text evidence="1">The sequence shown here is derived from an EMBL/GenBank/DDBJ whole genome shotgun (WGS) entry which is preliminary data.</text>
</comment>
<keyword evidence="2" id="KW-1185">Reference proteome</keyword>
<reference evidence="1 2" key="1">
    <citation type="journal article" date="2019" name="Sci. Rep.">
        <title>Orb-weaving spider Araneus ventricosus genome elucidates the spidroin gene catalogue.</title>
        <authorList>
            <person name="Kono N."/>
            <person name="Nakamura H."/>
            <person name="Ohtoshi R."/>
            <person name="Moran D.A.P."/>
            <person name="Shinohara A."/>
            <person name="Yoshida Y."/>
            <person name="Fujiwara M."/>
            <person name="Mori M."/>
            <person name="Tomita M."/>
            <person name="Arakawa K."/>
        </authorList>
    </citation>
    <scope>NUCLEOTIDE SEQUENCE [LARGE SCALE GENOMIC DNA]</scope>
</reference>
<gene>
    <name evidence="1" type="ORF">AVEN_6938_1</name>
</gene>
<name>A0A4Y2LQV2_ARAVE</name>
<accession>A0A4Y2LQV2</accession>